<dbReference type="InterPro" id="IPR035979">
    <property type="entry name" value="RBD_domain_sf"/>
</dbReference>
<organism evidence="2 3">
    <name type="scientific">Sinocyclocheilus grahami</name>
    <name type="common">Dianchi golden-line fish</name>
    <name type="synonym">Barbus grahami</name>
    <dbReference type="NCBI Taxonomy" id="75366"/>
    <lineage>
        <taxon>Eukaryota</taxon>
        <taxon>Metazoa</taxon>
        <taxon>Chordata</taxon>
        <taxon>Craniata</taxon>
        <taxon>Vertebrata</taxon>
        <taxon>Euteleostomi</taxon>
        <taxon>Actinopterygii</taxon>
        <taxon>Neopterygii</taxon>
        <taxon>Teleostei</taxon>
        <taxon>Ostariophysi</taxon>
        <taxon>Cypriniformes</taxon>
        <taxon>Cyprinidae</taxon>
        <taxon>Cyprininae</taxon>
        <taxon>Sinocyclocheilus</taxon>
    </lineage>
</organism>
<dbReference type="Proteomes" id="UP000472262">
    <property type="component" value="Unassembled WGS sequence"/>
</dbReference>
<proteinExistence type="predicted"/>
<keyword evidence="3" id="KW-1185">Reference proteome</keyword>
<evidence type="ECO:0000256" key="1">
    <source>
        <dbReference type="SAM" id="MobiDB-lite"/>
    </source>
</evidence>
<dbReference type="Ensembl" id="ENSSGRT00000070257.1">
    <property type="protein sequence ID" value="ENSSGRP00000065903.1"/>
    <property type="gene ID" value="ENSSGRG00000033904.1"/>
</dbReference>
<dbReference type="AlphaFoldDB" id="A0A672PXF8"/>
<dbReference type="Ensembl" id="ENSSGRT00000070258.1">
    <property type="protein sequence ID" value="ENSSGRP00000065904.1"/>
    <property type="gene ID" value="ENSSGRG00000033904.1"/>
</dbReference>
<dbReference type="PANTHER" id="PTHR17550">
    <property type="entry name" value="E3 UBIQUITIN-PROTEIN LIGASE TTC3"/>
    <property type="match status" value="1"/>
</dbReference>
<sequence length="195" mass="20623">RELLLWFEKYNATNVCISPFSNSIRAATVYLKSPSDAKAAVKDLNGCSIQGHTVQVVHLCGPGSADPNLISDQSLSTSETHKAETAGTGGLGTKGVTYSSSHGGPRCSVDRLTNVCDSPTASGTCVPQHYATMGSFDTIMARLSACHPNVGRQRIVDALLELWAKHQGFLSGIPLRSIVDMTSELLTQASTPSCV</sequence>
<evidence type="ECO:0000313" key="2">
    <source>
        <dbReference type="Ensembl" id="ENSSGRP00000065904.1"/>
    </source>
</evidence>
<evidence type="ECO:0008006" key="4">
    <source>
        <dbReference type="Google" id="ProtNLM"/>
    </source>
</evidence>
<dbReference type="OMA" id="ENTVNCA"/>
<feature type="region of interest" description="Disordered" evidence="1">
    <location>
        <begin position="71"/>
        <end position="97"/>
    </location>
</feature>
<accession>A0A672PXF8</accession>
<dbReference type="PANTHER" id="PTHR17550:SF7">
    <property type="entry name" value="RNA-BINDING PROTEIN 44"/>
    <property type="match status" value="1"/>
</dbReference>
<evidence type="ECO:0000313" key="3">
    <source>
        <dbReference type="Proteomes" id="UP000472262"/>
    </source>
</evidence>
<protein>
    <recommendedName>
        <fullName evidence="4">RRM domain-containing protein</fullName>
    </recommendedName>
</protein>
<dbReference type="SUPFAM" id="SSF54928">
    <property type="entry name" value="RNA-binding domain, RBD"/>
    <property type="match status" value="1"/>
</dbReference>
<reference evidence="2" key="1">
    <citation type="submission" date="2025-05" db="UniProtKB">
        <authorList>
            <consortium name="Ensembl"/>
        </authorList>
    </citation>
    <scope>IDENTIFICATION</scope>
</reference>
<name>A0A672PXF8_SINGR</name>
<dbReference type="GO" id="GO:0003676">
    <property type="term" value="F:nucleic acid binding"/>
    <property type="evidence" value="ECO:0007669"/>
    <property type="project" value="InterPro"/>
</dbReference>